<evidence type="ECO:0000259" key="8">
    <source>
        <dbReference type="PROSITE" id="PS50059"/>
    </source>
</evidence>
<sequence length="642" mass="72116">MMYSKKKFKLKQIILTCTLFSPSSVLFADEPPREVLFAQKWISKNNKTESNSKNLDRTHENNIKKQKKDYNRNNHISHKSSQDSNNREVIKATPHIAETLTSQYNIIAKELDSCKIKMNEIKKNEELKNKECTVHSATQNEIRLKELLQHSYASKGVLESKYKKLKNLVDSLRISDDAIQKKVKNLQEENTRLKLESKINTLQADISYAQSSTHQKSLSENYQSHKWKVKEEKIEAAVNNSATQCKDFNALKHENDLVKKKLISSSSLDLGESSILKEPCKFVKRLSSDSDNLSLTSEKKEQAAQLSGDYAAGVAVGREALAALDMNRMLGVETHMQSFYQGVTDALRHNVKFKSQDLISAQLSLSNKINLARDTMIKLQRNLGKKALSLFRQDSTAIRARQGYWYKIVGSNGQPLSPEKEINVSMTSSIAGGGVIEHKKMLVKNTGEFPSLFRSVIEKLGKHGTATFFVPPELAYGDEGLLPSIPPGASLIYEVSIDQSQNTELGGKLDLSETSKKYLNEFMQRKGVKKSNDGFFYQIEEEGKGKTLSSDDMVTTVMRESIAGGKIINDMVEDNQAIILKLDHYPPLFQKALKLLKDKGAIRIVVPSRIAYGDGNLPNGIDADALLIYDIRILAVKNESYQ</sequence>
<dbReference type="RefSeq" id="WP_058709043.1">
    <property type="nucleotide sequence ID" value="NZ_LDSI01000014.1"/>
</dbReference>
<reference evidence="9 10" key="1">
    <citation type="journal article" date="2016" name="Front. Microbiol.">
        <title>Genomic Resource of Rice Seed Associated Bacteria.</title>
        <authorList>
            <person name="Midha S."/>
            <person name="Bansal K."/>
            <person name="Sharma S."/>
            <person name="Kumar N."/>
            <person name="Patil P.P."/>
            <person name="Chaudhry V."/>
            <person name="Patil P.B."/>
        </authorList>
    </citation>
    <scope>NUCLEOTIDE SEQUENCE [LARGE SCALE GENOMIC DNA]</scope>
    <source>
        <strain evidence="9 10">RSA13</strain>
    </source>
</reference>
<feature type="compositionally biased region" description="Basic and acidic residues" evidence="6">
    <location>
        <begin position="54"/>
        <end position="72"/>
    </location>
</feature>
<comment type="caution">
    <text evidence="9">The sequence shown here is derived from an EMBL/GenBank/DDBJ whole genome shotgun (WGS) entry which is preliminary data.</text>
</comment>
<evidence type="ECO:0000256" key="4">
    <source>
        <dbReference type="PROSITE-ProRule" id="PRU00277"/>
    </source>
</evidence>
<dbReference type="AlphaFoldDB" id="A0AB34VHW4"/>
<comment type="catalytic activity">
    <reaction evidence="1 4">
        <text>[protein]-peptidylproline (omega=180) = [protein]-peptidylproline (omega=0)</text>
        <dbReference type="Rhea" id="RHEA:16237"/>
        <dbReference type="Rhea" id="RHEA-COMP:10747"/>
        <dbReference type="Rhea" id="RHEA-COMP:10748"/>
        <dbReference type="ChEBI" id="CHEBI:83833"/>
        <dbReference type="ChEBI" id="CHEBI:83834"/>
        <dbReference type="EC" id="5.2.1.8"/>
    </reaction>
</comment>
<dbReference type="EMBL" id="LDSI01000014">
    <property type="protein sequence ID" value="KTS97662.1"/>
    <property type="molecule type" value="Genomic_DNA"/>
</dbReference>
<dbReference type="Pfam" id="PF00254">
    <property type="entry name" value="FKBP_C"/>
    <property type="match status" value="2"/>
</dbReference>
<keyword evidence="4" id="KW-0413">Isomerase</keyword>
<feature type="signal peptide" evidence="7">
    <location>
        <begin position="1"/>
        <end position="28"/>
    </location>
</feature>
<accession>A0AB34VHW4</accession>
<dbReference type="InterPro" id="IPR001179">
    <property type="entry name" value="PPIase_FKBP_dom"/>
</dbReference>
<evidence type="ECO:0000313" key="9">
    <source>
        <dbReference type="EMBL" id="KTS97662.1"/>
    </source>
</evidence>
<gene>
    <name evidence="9" type="ORF">RSA13_11250</name>
</gene>
<keyword evidence="5" id="KW-0175">Coiled coil</keyword>
<feature type="domain" description="PPIase FKBP-type" evidence="8">
    <location>
        <begin position="551"/>
        <end position="637"/>
    </location>
</feature>
<dbReference type="InterPro" id="IPR046357">
    <property type="entry name" value="PPIase_dom_sf"/>
</dbReference>
<evidence type="ECO:0000256" key="6">
    <source>
        <dbReference type="SAM" id="MobiDB-lite"/>
    </source>
</evidence>
<dbReference type="EC" id="5.2.1.8" evidence="2 4"/>
<evidence type="ECO:0000256" key="1">
    <source>
        <dbReference type="ARBA" id="ARBA00000971"/>
    </source>
</evidence>
<evidence type="ECO:0000256" key="2">
    <source>
        <dbReference type="ARBA" id="ARBA00013194"/>
    </source>
</evidence>
<dbReference type="PROSITE" id="PS50059">
    <property type="entry name" value="FKBP_PPIASE"/>
    <property type="match status" value="2"/>
</dbReference>
<evidence type="ECO:0000256" key="7">
    <source>
        <dbReference type="SAM" id="SignalP"/>
    </source>
</evidence>
<evidence type="ECO:0000313" key="10">
    <source>
        <dbReference type="Proteomes" id="UP000072520"/>
    </source>
</evidence>
<dbReference type="SUPFAM" id="SSF54534">
    <property type="entry name" value="FKBP-like"/>
    <property type="match status" value="2"/>
</dbReference>
<protein>
    <recommendedName>
        <fullName evidence="2 4">peptidylprolyl isomerase</fullName>
        <ecNumber evidence="2 4">5.2.1.8</ecNumber>
    </recommendedName>
</protein>
<dbReference type="GO" id="GO:0003755">
    <property type="term" value="F:peptidyl-prolyl cis-trans isomerase activity"/>
    <property type="evidence" value="ECO:0007669"/>
    <property type="project" value="UniProtKB-KW"/>
</dbReference>
<feature type="coiled-coil region" evidence="5">
    <location>
        <begin position="169"/>
        <end position="205"/>
    </location>
</feature>
<feature type="domain" description="PPIase FKBP-type" evidence="8">
    <location>
        <begin position="419"/>
        <end position="501"/>
    </location>
</feature>
<proteinExistence type="predicted"/>
<feature type="chain" id="PRO_5044215024" description="peptidylprolyl isomerase" evidence="7">
    <location>
        <begin position="29"/>
        <end position="642"/>
    </location>
</feature>
<dbReference type="Proteomes" id="UP000072520">
    <property type="component" value="Unassembled WGS sequence"/>
</dbReference>
<name>A0AB34VHW4_9GAMM</name>
<dbReference type="Gene3D" id="3.10.50.40">
    <property type="match status" value="2"/>
</dbReference>
<keyword evidence="3 4" id="KW-0697">Rotamase</keyword>
<keyword evidence="7" id="KW-0732">Signal</keyword>
<feature type="region of interest" description="Disordered" evidence="6">
    <location>
        <begin position="47"/>
        <end position="88"/>
    </location>
</feature>
<organism evidence="9 10">
    <name type="scientific">Pantoea stewartii</name>
    <dbReference type="NCBI Taxonomy" id="66269"/>
    <lineage>
        <taxon>Bacteria</taxon>
        <taxon>Pseudomonadati</taxon>
        <taxon>Pseudomonadota</taxon>
        <taxon>Gammaproteobacteria</taxon>
        <taxon>Enterobacterales</taxon>
        <taxon>Erwiniaceae</taxon>
        <taxon>Pantoea</taxon>
    </lineage>
</organism>
<evidence type="ECO:0000256" key="5">
    <source>
        <dbReference type="SAM" id="Coils"/>
    </source>
</evidence>
<evidence type="ECO:0000256" key="3">
    <source>
        <dbReference type="ARBA" id="ARBA00023110"/>
    </source>
</evidence>